<organism evidence="3 4">
    <name type="scientific">Nesterenkonia jeotgali</name>
    <dbReference type="NCBI Taxonomy" id="317018"/>
    <lineage>
        <taxon>Bacteria</taxon>
        <taxon>Bacillati</taxon>
        <taxon>Actinomycetota</taxon>
        <taxon>Actinomycetes</taxon>
        <taxon>Micrococcales</taxon>
        <taxon>Micrococcaceae</taxon>
        <taxon>Nesterenkonia</taxon>
    </lineage>
</organism>
<comment type="caution">
    <text evidence="3">The sequence shown here is derived from an EMBL/GenBank/DDBJ whole genome shotgun (WGS) entry which is preliminary data.</text>
</comment>
<sequence length="419" mass="45436">MTAQLTAVSEATGTLTQTSKSGVMRVRIIDEGTGSSGTYPAATLESAATDRVFHKGLHLHFDHPTVSETSERPERSVLTIAGSLESDAAWNAETRALEADFKPLPSTYDAIKERADLIGLSIRASAEVEDDGTIARIVEAQSVDLVTKAGRGGRILDVIESARREIAERNGLAYQPKHVSEATTNDVRRYLSMAVDAYDQDGQYAYLEDFDDTYVYFRLSRYTDDDRRVTAEFRQTYTRDGVNVTLTGEPEEVKPETTFTPTSPEPDTSTATAVESAPRATTGGSMEIKEAEYQRLSKATERVQALETERDTAVQRADKAEASLAAAATRTEAQAIVAEAFKGIEAPKTQARLVESAVRGEKFDADTFKTEAEGLAEEIAEAKGGPRITGFGDTAAPDTIQEADKVSDEDIVTALKGDR</sequence>
<dbReference type="OrthoDB" id="3444499at2"/>
<feature type="coiled-coil region" evidence="1">
    <location>
        <begin position="289"/>
        <end position="323"/>
    </location>
</feature>
<evidence type="ECO:0000313" key="3">
    <source>
        <dbReference type="EMBL" id="KUG58974.1"/>
    </source>
</evidence>
<evidence type="ECO:0000313" key="4">
    <source>
        <dbReference type="Proteomes" id="UP000054023"/>
    </source>
</evidence>
<feature type="region of interest" description="Disordered" evidence="2">
    <location>
        <begin position="245"/>
        <end position="283"/>
    </location>
</feature>
<keyword evidence="4" id="KW-1185">Reference proteome</keyword>
<accession>A0A0W8IG85</accession>
<gene>
    <name evidence="3" type="ORF">AVL63_02835</name>
</gene>
<dbReference type="RefSeq" id="WP_058888656.1">
    <property type="nucleotide sequence ID" value="NZ_LQBM01000003.1"/>
</dbReference>
<keyword evidence="1" id="KW-0175">Coiled coil</keyword>
<evidence type="ECO:0000256" key="1">
    <source>
        <dbReference type="SAM" id="Coils"/>
    </source>
</evidence>
<dbReference type="STRING" id="317018.AVL63_02835"/>
<dbReference type="Proteomes" id="UP000054023">
    <property type="component" value="Unassembled WGS sequence"/>
</dbReference>
<dbReference type="EMBL" id="LQBM01000003">
    <property type="protein sequence ID" value="KUG58974.1"/>
    <property type="molecule type" value="Genomic_DNA"/>
</dbReference>
<name>A0A0W8IG85_9MICC</name>
<reference evidence="4" key="1">
    <citation type="submission" date="2015-12" db="EMBL/GenBank/DDBJ databases">
        <authorList>
            <person name="Nair G.R."/>
            <person name="Kaur G."/>
            <person name="Mayilraj S."/>
        </authorList>
    </citation>
    <scope>NUCLEOTIDE SEQUENCE [LARGE SCALE GENOMIC DNA]</scope>
    <source>
        <strain evidence="4">CD08_7</strain>
    </source>
</reference>
<protein>
    <submittedName>
        <fullName evidence="3">Uncharacterized protein</fullName>
    </submittedName>
</protein>
<feature type="region of interest" description="Disordered" evidence="2">
    <location>
        <begin position="383"/>
        <end position="404"/>
    </location>
</feature>
<feature type="compositionally biased region" description="Low complexity" evidence="2">
    <location>
        <begin position="256"/>
        <end position="273"/>
    </location>
</feature>
<proteinExistence type="predicted"/>
<dbReference type="AlphaFoldDB" id="A0A0W8IG85"/>
<evidence type="ECO:0000256" key="2">
    <source>
        <dbReference type="SAM" id="MobiDB-lite"/>
    </source>
</evidence>